<evidence type="ECO:0000313" key="1">
    <source>
        <dbReference type="EMBL" id="ORE22094.1"/>
    </source>
</evidence>
<name>A0A1X0SCQ8_RHIZD</name>
<dbReference type="Proteomes" id="UP000242381">
    <property type="component" value="Unassembled WGS sequence"/>
</dbReference>
<reference evidence="1 2" key="1">
    <citation type="journal article" date="2016" name="Proc. Natl. Acad. Sci. U.S.A.">
        <title>Lipid metabolic changes in an early divergent fungus govern the establishment of a mutualistic symbiosis with endobacteria.</title>
        <authorList>
            <person name="Lastovetsky O.A."/>
            <person name="Gaspar M.L."/>
            <person name="Mondo S.J."/>
            <person name="LaButti K.M."/>
            <person name="Sandor L."/>
            <person name="Grigoriev I.V."/>
            <person name="Henry S.A."/>
            <person name="Pawlowska T.E."/>
        </authorList>
    </citation>
    <scope>NUCLEOTIDE SEQUENCE [LARGE SCALE GENOMIC DNA]</scope>
    <source>
        <strain evidence="1 2">ATCC 11559</strain>
    </source>
</reference>
<gene>
    <name evidence="1" type="ORF">BCV71DRAFT_231652</name>
</gene>
<protein>
    <submittedName>
        <fullName evidence="1">Uncharacterized protein</fullName>
    </submittedName>
</protein>
<dbReference type="AlphaFoldDB" id="A0A1X0SCQ8"/>
<dbReference type="EMBL" id="KV921270">
    <property type="protein sequence ID" value="ORE22094.1"/>
    <property type="molecule type" value="Genomic_DNA"/>
</dbReference>
<sequence length="175" mass="20361">MIALAYVLTLQQKSILMLDEYDDSTIQDIYKVAVQRSDGPMFYPFIRNVVKYGNSSEYFFLCRRREYQFEPTHQPVRKNSQARKRLLKEKSRKRLCQYAEDGINFARQYKRQHLCTKSPGVTPGRTTTSEKPSGDLAFVTNERAQLAGRFNWASCYGEGRSVGMFIRYSSHTSLK</sequence>
<accession>A0A1X0SCQ8</accession>
<evidence type="ECO:0000313" key="2">
    <source>
        <dbReference type="Proteomes" id="UP000242381"/>
    </source>
</evidence>
<organism evidence="1 2">
    <name type="scientific">Rhizopus microsporus</name>
    <dbReference type="NCBI Taxonomy" id="58291"/>
    <lineage>
        <taxon>Eukaryota</taxon>
        <taxon>Fungi</taxon>
        <taxon>Fungi incertae sedis</taxon>
        <taxon>Mucoromycota</taxon>
        <taxon>Mucoromycotina</taxon>
        <taxon>Mucoromycetes</taxon>
        <taxon>Mucorales</taxon>
        <taxon>Mucorineae</taxon>
        <taxon>Rhizopodaceae</taxon>
        <taxon>Rhizopus</taxon>
    </lineage>
</organism>
<proteinExistence type="predicted"/>